<dbReference type="SUPFAM" id="SSF48403">
    <property type="entry name" value="Ankyrin repeat"/>
    <property type="match status" value="2"/>
</dbReference>
<dbReference type="AlphaFoldDB" id="A0A068WYS6"/>
<dbReference type="PRINTS" id="PR01415">
    <property type="entry name" value="ANKYRIN"/>
</dbReference>
<feature type="repeat" description="ANK" evidence="7">
    <location>
        <begin position="357"/>
        <end position="389"/>
    </location>
</feature>
<dbReference type="PANTHER" id="PTHR24198">
    <property type="entry name" value="ANKYRIN REPEAT AND PROTEIN KINASE DOMAIN-CONTAINING PROTEIN"/>
    <property type="match status" value="1"/>
</dbReference>
<evidence type="ECO:0000256" key="3">
    <source>
        <dbReference type="ARBA" id="ARBA00022670"/>
    </source>
</evidence>
<dbReference type="InterPro" id="IPR002110">
    <property type="entry name" value="Ankyrin_rpt"/>
</dbReference>
<dbReference type="SUPFAM" id="SSF53187">
    <property type="entry name" value="Zn-dependent exopeptidases"/>
    <property type="match status" value="1"/>
</dbReference>
<dbReference type="Proteomes" id="UP000492820">
    <property type="component" value="Unassembled WGS sequence"/>
</dbReference>
<dbReference type="Pfam" id="PF12796">
    <property type="entry name" value="Ank_2"/>
    <property type="match status" value="3"/>
</dbReference>
<dbReference type="WBParaSite" id="EgrG_002054500">
    <property type="protein sequence ID" value="EgrG_002054500"/>
    <property type="gene ID" value="EgrG_002054500"/>
</dbReference>
<dbReference type="Gene3D" id="1.25.40.20">
    <property type="entry name" value="Ankyrin repeat-containing domain"/>
    <property type="match status" value="4"/>
</dbReference>
<feature type="transmembrane region" description="Helical" evidence="8">
    <location>
        <begin position="464"/>
        <end position="484"/>
    </location>
</feature>
<feature type="transmembrane region" description="Helical" evidence="8">
    <location>
        <begin position="239"/>
        <end position="259"/>
    </location>
</feature>
<evidence type="ECO:0000256" key="4">
    <source>
        <dbReference type="ARBA" id="ARBA00022737"/>
    </source>
</evidence>
<evidence type="ECO:0000256" key="5">
    <source>
        <dbReference type="ARBA" id="ARBA00022801"/>
    </source>
</evidence>
<dbReference type="Pfam" id="PF00023">
    <property type="entry name" value="Ank"/>
    <property type="match status" value="1"/>
</dbReference>
<name>A0A068WYS6_ECHGR</name>
<dbReference type="Gene3D" id="3.40.630.10">
    <property type="entry name" value="Zn peptidases"/>
    <property type="match status" value="1"/>
</dbReference>
<dbReference type="InterPro" id="IPR000819">
    <property type="entry name" value="Peptidase_M17_C"/>
</dbReference>
<evidence type="ECO:0000259" key="9">
    <source>
        <dbReference type="Pfam" id="PF00883"/>
    </source>
</evidence>
<dbReference type="InterPro" id="IPR036770">
    <property type="entry name" value="Ankyrin_rpt-contain_sf"/>
</dbReference>
<keyword evidence="8" id="KW-0472">Membrane</keyword>
<reference evidence="10 11" key="1">
    <citation type="journal article" date="2013" name="Nature">
        <title>The genomes of four tapeworm species reveal adaptations to parasitism.</title>
        <authorList>
            <person name="Tsai I.J."/>
            <person name="Zarowiecki M."/>
            <person name="Holroyd N."/>
            <person name="Garciarrubio A."/>
            <person name="Sanchez-Flores A."/>
            <person name="Brooks K.L."/>
            <person name="Tracey A."/>
            <person name="Bobes R.J."/>
            <person name="Fragoso G."/>
            <person name="Sciutto E."/>
            <person name="Aslett M."/>
            <person name="Beasley H."/>
            <person name="Bennett H.M."/>
            <person name="Cai J."/>
            <person name="Camicia F."/>
            <person name="Clark R."/>
            <person name="Cucher M."/>
            <person name="De Silva N."/>
            <person name="Day T.A."/>
            <person name="Deplazes P."/>
            <person name="Estrada K."/>
            <person name="Fernandez C."/>
            <person name="Holland P.W."/>
            <person name="Hou J."/>
            <person name="Hu S."/>
            <person name="Huckvale T."/>
            <person name="Hung S.S."/>
            <person name="Kamenetzky L."/>
            <person name="Keane J.A."/>
            <person name="Kiss F."/>
            <person name="Koziol U."/>
            <person name="Lambert O."/>
            <person name="Liu K."/>
            <person name="Luo X."/>
            <person name="Luo Y."/>
            <person name="Macchiaroli N."/>
            <person name="Nichol S."/>
            <person name="Paps J."/>
            <person name="Parkinson J."/>
            <person name="Pouchkina-Stantcheva N."/>
            <person name="Riddiford N."/>
            <person name="Rosenzvit M."/>
            <person name="Salinas G."/>
            <person name="Wasmuth J.D."/>
            <person name="Zamanian M."/>
            <person name="Zheng Y."/>
            <person name="Cai X."/>
            <person name="Soberon X."/>
            <person name="Olson P.D."/>
            <person name="Laclette J.P."/>
            <person name="Brehm K."/>
            <person name="Berriman M."/>
            <person name="Garciarrubio A."/>
            <person name="Bobes R.J."/>
            <person name="Fragoso G."/>
            <person name="Sanchez-Flores A."/>
            <person name="Estrada K."/>
            <person name="Cevallos M.A."/>
            <person name="Morett E."/>
            <person name="Gonzalez V."/>
            <person name="Portillo T."/>
            <person name="Ochoa-Leyva A."/>
            <person name="Jose M.V."/>
            <person name="Sciutto E."/>
            <person name="Landa A."/>
            <person name="Jimenez L."/>
            <person name="Valdes V."/>
            <person name="Carrero J.C."/>
            <person name="Larralde C."/>
            <person name="Morales-Montor J."/>
            <person name="Limon-Lason J."/>
            <person name="Soberon X."/>
            <person name="Laclette J.P."/>
        </authorList>
    </citation>
    <scope>NUCLEOTIDE SEQUENCE [LARGE SCALE GENOMIC DNA]</scope>
</reference>
<evidence type="ECO:0000256" key="1">
    <source>
        <dbReference type="ARBA" id="ARBA00009528"/>
    </source>
</evidence>
<dbReference type="OrthoDB" id="7464126at2759"/>
<dbReference type="PROSITE" id="PS50088">
    <property type="entry name" value="ANK_REPEAT"/>
    <property type="match status" value="7"/>
</dbReference>
<proteinExistence type="inferred from homology"/>
<comment type="similarity">
    <text evidence="1">Belongs to the peptidase M17 family.</text>
</comment>
<protein>
    <submittedName>
        <fullName evidence="10 12">Ankyrin repeat domain containing protein 17</fullName>
    </submittedName>
</protein>
<feature type="repeat" description="ANK" evidence="7">
    <location>
        <begin position="556"/>
        <end position="581"/>
    </location>
</feature>
<organism evidence="10">
    <name type="scientific">Echinococcus granulosus</name>
    <name type="common">Hydatid tapeworm</name>
    <dbReference type="NCBI Taxonomy" id="6210"/>
    <lineage>
        <taxon>Eukaryota</taxon>
        <taxon>Metazoa</taxon>
        <taxon>Spiralia</taxon>
        <taxon>Lophotrochozoa</taxon>
        <taxon>Platyhelminthes</taxon>
        <taxon>Cestoda</taxon>
        <taxon>Eucestoda</taxon>
        <taxon>Cyclophyllidea</taxon>
        <taxon>Taeniidae</taxon>
        <taxon>Echinococcus</taxon>
        <taxon>Echinococcus granulosus group</taxon>
    </lineage>
</organism>
<dbReference type="GO" id="GO:0006508">
    <property type="term" value="P:proteolysis"/>
    <property type="evidence" value="ECO:0007669"/>
    <property type="project" value="UniProtKB-KW"/>
</dbReference>
<keyword evidence="3" id="KW-0645">Protease</keyword>
<keyword evidence="4" id="KW-0677">Repeat</keyword>
<feature type="repeat" description="ANK" evidence="7">
    <location>
        <begin position="132"/>
        <end position="164"/>
    </location>
</feature>
<keyword evidence="8" id="KW-0812">Transmembrane</keyword>
<feature type="repeat" description="ANK" evidence="7">
    <location>
        <begin position="165"/>
        <end position="197"/>
    </location>
</feature>
<dbReference type="PRINTS" id="PR00481">
    <property type="entry name" value="LAMNOPPTDASE"/>
</dbReference>
<dbReference type="PANTHER" id="PTHR24198:SF165">
    <property type="entry name" value="ANKYRIN REPEAT-CONTAINING PROTEIN-RELATED"/>
    <property type="match status" value="1"/>
</dbReference>
<evidence type="ECO:0000256" key="7">
    <source>
        <dbReference type="PROSITE-ProRule" id="PRU00023"/>
    </source>
</evidence>
<evidence type="ECO:0000313" key="11">
    <source>
        <dbReference type="Proteomes" id="UP000492820"/>
    </source>
</evidence>
<keyword evidence="2" id="KW-0031">Aminopeptidase</keyword>
<sequence length="581" mass="62246">MLVYLTHKGASPMDTTLFLINKGITCGTGKMDLNAGGAMAGMHLDKSGAAAVAGFFRIFSLLKPQGLSVHGAMALVSNSIGSDSHVTDEIVNSRAGLHVRVGNTDTEECMVMIDLLCEAKEQDDPNATLCEDGDIPLLEAAMCGSERAMHVILIHGASVTATDALGNVALHWAAITGNTYCAHLLLQYGIPMDNLSSSHFTPFMCAVYFGNINVVRYLIWRGASTTPKLNHRNESALTFASLMGNVAILELILTVVVPLEYRRKELYASLAQAAFGKHTTEVQILLAHGAPVNLPGSSIENSPHAAVYGGEESIVRLLLSRGADVEAVDQHGCTPFVVATRRRNVNMDDPNATLCEDGDIPLLEAAMCGSERAMHVILIHGASVTATDALGNVALHWAAITGNTYCAHLLLQYGIPMDNLSSSHFTPFMCAVYFGNINVVRYLIWRGASTTPKLNHRNESALTFASLMGNVAILELILMVVVPLEYRRKELYASLAQAAFGKHMTVVQILLAHGAPVNLPGSSIENSPHAAVYGGEESIVRLLLSRGADVEAVDQHGCTPFVVATRRRNVNMVRALIAAGE</sequence>
<keyword evidence="6 7" id="KW-0040">ANK repeat</keyword>
<feature type="repeat" description="ANK" evidence="7">
    <location>
        <begin position="529"/>
        <end position="555"/>
    </location>
</feature>
<feature type="repeat" description="ANK" evidence="7">
    <location>
        <begin position="390"/>
        <end position="422"/>
    </location>
</feature>
<reference evidence="12" key="3">
    <citation type="submission" date="2020-10" db="UniProtKB">
        <authorList>
            <consortium name="WormBaseParasite"/>
        </authorList>
    </citation>
    <scope>IDENTIFICATION</scope>
</reference>
<feature type="domain" description="Cytosol aminopeptidase" evidence="9">
    <location>
        <begin position="2"/>
        <end position="127"/>
    </location>
</feature>
<evidence type="ECO:0000256" key="2">
    <source>
        <dbReference type="ARBA" id="ARBA00022438"/>
    </source>
</evidence>
<dbReference type="Pfam" id="PF00883">
    <property type="entry name" value="Peptidase_M17"/>
    <property type="match status" value="1"/>
</dbReference>
<reference evidence="10" key="2">
    <citation type="submission" date="2014-06" db="EMBL/GenBank/DDBJ databases">
        <authorList>
            <person name="Aslett M."/>
        </authorList>
    </citation>
    <scope>NUCLEOTIDE SEQUENCE</scope>
</reference>
<evidence type="ECO:0000313" key="10">
    <source>
        <dbReference type="EMBL" id="CDS25039.1"/>
    </source>
</evidence>
<dbReference type="EMBL" id="LK028690">
    <property type="protein sequence ID" value="CDS25039.1"/>
    <property type="molecule type" value="Genomic_DNA"/>
</dbReference>
<dbReference type="GO" id="GO:0070006">
    <property type="term" value="F:metalloaminopeptidase activity"/>
    <property type="evidence" value="ECO:0007669"/>
    <property type="project" value="InterPro"/>
</dbReference>
<evidence type="ECO:0000256" key="8">
    <source>
        <dbReference type="SAM" id="Phobius"/>
    </source>
</evidence>
<keyword evidence="8" id="KW-1133">Transmembrane helix</keyword>
<gene>
    <name evidence="10" type="ORF">EgrG_002054500</name>
</gene>
<dbReference type="InterPro" id="IPR011356">
    <property type="entry name" value="Leucine_aapep/pepB"/>
</dbReference>
<keyword evidence="5" id="KW-0378">Hydrolase</keyword>
<dbReference type="GO" id="GO:0005737">
    <property type="term" value="C:cytoplasm"/>
    <property type="evidence" value="ECO:0007669"/>
    <property type="project" value="InterPro"/>
</dbReference>
<accession>A0A068WYS6</accession>
<feature type="transmembrane region" description="Helical" evidence="8">
    <location>
        <begin position="200"/>
        <end position="219"/>
    </location>
</feature>
<evidence type="ECO:0000256" key="6">
    <source>
        <dbReference type="ARBA" id="ARBA00023043"/>
    </source>
</evidence>
<dbReference type="GO" id="GO:0030145">
    <property type="term" value="F:manganese ion binding"/>
    <property type="evidence" value="ECO:0007669"/>
    <property type="project" value="InterPro"/>
</dbReference>
<dbReference type="SMART" id="SM00248">
    <property type="entry name" value="ANK"/>
    <property type="match status" value="13"/>
</dbReference>
<feature type="repeat" description="ANK" evidence="7">
    <location>
        <begin position="304"/>
        <end position="330"/>
    </location>
</feature>
<dbReference type="PROSITE" id="PS50297">
    <property type="entry name" value="ANK_REP_REGION"/>
    <property type="match status" value="3"/>
</dbReference>
<feature type="transmembrane region" description="Helical" evidence="8">
    <location>
        <begin position="425"/>
        <end position="444"/>
    </location>
</feature>
<evidence type="ECO:0000313" key="12">
    <source>
        <dbReference type="WBParaSite" id="EgrG_002054500"/>
    </source>
</evidence>